<dbReference type="RefSeq" id="WP_242938414.1">
    <property type="nucleotide sequence ID" value="NZ_CP094326.1"/>
</dbReference>
<dbReference type="InterPro" id="IPR051052">
    <property type="entry name" value="Diverse_substrate_MTase"/>
</dbReference>
<name>A0ABY3YQS6_9FLAO</name>
<evidence type="ECO:0000313" key="3">
    <source>
        <dbReference type="EMBL" id="UNZ00047.1"/>
    </source>
</evidence>
<evidence type="ECO:0000313" key="4">
    <source>
        <dbReference type="Proteomes" id="UP000829476"/>
    </source>
</evidence>
<proteinExistence type="predicted"/>
<dbReference type="PANTHER" id="PTHR44942">
    <property type="entry name" value="METHYLTRANSF_11 DOMAIN-CONTAINING PROTEIN"/>
    <property type="match status" value="1"/>
</dbReference>
<keyword evidence="1 3" id="KW-0489">Methyltransferase</keyword>
<keyword evidence="4" id="KW-1185">Reference proteome</keyword>
<dbReference type="GO" id="GO:0008168">
    <property type="term" value="F:methyltransferase activity"/>
    <property type="evidence" value="ECO:0007669"/>
    <property type="project" value="UniProtKB-KW"/>
</dbReference>
<reference evidence="3 4" key="1">
    <citation type="journal article" date="2018" name="Int. J. Syst. Evol. Microbiol.">
        <title>Zhouia spongiae sp. nov., isolated from a marine sponge.</title>
        <authorList>
            <person name="Zhuang L."/>
            <person name="Lin B."/>
            <person name="Qin F."/>
            <person name="Luo L."/>
        </authorList>
    </citation>
    <scope>NUCLEOTIDE SEQUENCE [LARGE SCALE GENOMIC DNA]</scope>
    <source>
        <strain evidence="3 4">HN-Y44</strain>
    </source>
</reference>
<dbReference type="EMBL" id="CP094326">
    <property type="protein sequence ID" value="UNZ00047.1"/>
    <property type="molecule type" value="Genomic_DNA"/>
</dbReference>
<protein>
    <submittedName>
        <fullName evidence="3">Class I SAM-dependent methyltransferase</fullName>
    </submittedName>
</protein>
<dbReference type="Proteomes" id="UP000829476">
    <property type="component" value="Chromosome"/>
</dbReference>
<dbReference type="SUPFAM" id="SSF53335">
    <property type="entry name" value="S-adenosyl-L-methionine-dependent methyltransferases"/>
    <property type="match status" value="1"/>
</dbReference>
<dbReference type="GO" id="GO:0032259">
    <property type="term" value="P:methylation"/>
    <property type="evidence" value="ECO:0007669"/>
    <property type="project" value="UniProtKB-KW"/>
</dbReference>
<dbReference type="CDD" id="cd02440">
    <property type="entry name" value="AdoMet_MTases"/>
    <property type="match status" value="1"/>
</dbReference>
<dbReference type="InterPro" id="IPR029063">
    <property type="entry name" value="SAM-dependent_MTases_sf"/>
</dbReference>
<keyword evidence="2" id="KW-0808">Transferase</keyword>
<accession>A0ABY3YQS6</accession>
<dbReference type="Pfam" id="PF13489">
    <property type="entry name" value="Methyltransf_23"/>
    <property type="match status" value="1"/>
</dbReference>
<dbReference type="Gene3D" id="3.40.50.150">
    <property type="entry name" value="Vaccinia Virus protein VP39"/>
    <property type="match status" value="1"/>
</dbReference>
<organism evidence="3 4">
    <name type="scientific">Zhouia spongiae</name>
    <dbReference type="NCBI Taxonomy" id="2202721"/>
    <lineage>
        <taxon>Bacteria</taxon>
        <taxon>Pseudomonadati</taxon>
        <taxon>Bacteroidota</taxon>
        <taxon>Flavobacteriia</taxon>
        <taxon>Flavobacteriales</taxon>
        <taxon>Flavobacteriaceae</taxon>
        <taxon>Zhouia</taxon>
    </lineage>
</organism>
<evidence type="ECO:0000256" key="1">
    <source>
        <dbReference type="ARBA" id="ARBA00022603"/>
    </source>
</evidence>
<sequence length="237" mass="27115">MGNNNDEYNFDAAFHYKAYRPPLHTIILDRCIGNQIFESALDVGCGVGNSTIALTKFCDQVVGYDPSESMIQQAQKHEMVKYVSNLNKLNPGYSLVCFFGSLFYIDSVMLEFYSDHLTPGGNILCCDFEIIYNPVLDDMGISVSRLDYDHAKNLDAYDTNQTRLIVSEQFEVEFTCQNHELVHLLLSETNIKEELSKKFDSVNVYQPLLDALGRIYPTNQVKLNAGMYYSYYRKTIH</sequence>
<evidence type="ECO:0000256" key="2">
    <source>
        <dbReference type="ARBA" id="ARBA00022679"/>
    </source>
</evidence>
<gene>
    <name evidence="3" type="ORF">MQE36_06785</name>
</gene>
<dbReference type="PANTHER" id="PTHR44942:SF4">
    <property type="entry name" value="METHYLTRANSFERASE TYPE 11 DOMAIN-CONTAINING PROTEIN"/>
    <property type="match status" value="1"/>
</dbReference>